<dbReference type="PANTHER" id="PTHR12940:SF0">
    <property type="entry name" value="SPLICING FACTOR ESS-2 HOMOLOG"/>
    <property type="match status" value="1"/>
</dbReference>
<keyword evidence="3" id="KW-0539">Nucleus</keyword>
<dbReference type="Pfam" id="PF09751">
    <property type="entry name" value="Es2"/>
    <property type="match status" value="1"/>
</dbReference>
<dbReference type="OMA" id="AQNDYLD"/>
<feature type="region of interest" description="Disordered" evidence="4">
    <location>
        <begin position="97"/>
        <end position="116"/>
    </location>
</feature>
<dbReference type="KEGG" id="dpp:DICPUDRAFT_97652"/>
<dbReference type="AlphaFoldDB" id="F0ZIL4"/>
<dbReference type="eggNOG" id="KOG2627">
    <property type="taxonomic scope" value="Eukaryota"/>
</dbReference>
<dbReference type="GO" id="GO:0071013">
    <property type="term" value="C:catalytic step 2 spliceosome"/>
    <property type="evidence" value="ECO:0000318"/>
    <property type="project" value="GO_Central"/>
</dbReference>
<feature type="compositionally biased region" description="Polar residues" evidence="4">
    <location>
        <begin position="398"/>
        <end position="419"/>
    </location>
</feature>
<reference evidence="6" key="1">
    <citation type="journal article" date="2011" name="Genome Biol.">
        <title>Comparative genomics of the social amoebae Dictyostelium discoideum and Dictyostelium purpureum.</title>
        <authorList>
            <consortium name="US DOE Joint Genome Institute (JGI-PGF)"/>
            <person name="Sucgang R."/>
            <person name="Kuo A."/>
            <person name="Tian X."/>
            <person name="Salerno W."/>
            <person name="Parikh A."/>
            <person name="Feasley C.L."/>
            <person name="Dalin E."/>
            <person name="Tu H."/>
            <person name="Huang E."/>
            <person name="Barry K."/>
            <person name="Lindquist E."/>
            <person name="Shapiro H."/>
            <person name="Bruce D."/>
            <person name="Schmutz J."/>
            <person name="Salamov A."/>
            <person name="Fey P."/>
            <person name="Gaudet P."/>
            <person name="Anjard C."/>
            <person name="Babu M.M."/>
            <person name="Basu S."/>
            <person name="Bushmanova Y."/>
            <person name="van der Wel H."/>
            <person name="Katoh-Kurasawa M."/>
            <person name="Dinh C."/>
            <person name="Coutinho P.M."/>
            <person name="Saito T."/>
            <person name="Elias M."/>
            <person name="Schaap P."/>
            <person name="Kay R.R."/>
            <person name="Henrissat B."/>
            <person name="Eichinger L."/>
            <person name="Rivero F."/>
            <person name="Putnam N.H."/>
            <person name="West C.M."/>
            <person name="Loomis W.F."/>
            <person name="Chisholm R.L."/>
            <person name="Shaulsky G."/>
            <person name="Strassmann J.E."/>
            <person name="Queller D.C."/>
            <person name="Kuspa A."/>
            <person name="Grigoriev I.V."/>
        </authorList>
    </citation>
    <scope>NUCLEOTIDE SEQUENCE [LARGE SCALE GENOMIC DNA]</scope>
    <source>
        <strain evidence="6">QSDP1</strain>
    </source>
</reference>
<dbReference type="RefSeq" id="XP_003287275.1">
    <property type="nucleotide sequence ID" value="XM_003287227.1"/>
</dbReference>
<dbReference type="FunCoup" id="F0ZIL4">
    <property type="interactions" value="255"/>
</dbReference>
<accession>F0ZIL4</accession>
<feature type="compositionally biased region" description="Polar residues" evidence="4">
    <location>
        <begin position="427"/>
        <end position="470"/>
    </location>
</feature>
<dbReference type="GeneID" id="10501051"/>
<comment type="subcellular location">
    <subcellularLocation>
        <location evidence="1">Nucleus</location>
    </subcellularLocation>
</comment>
<evidence type="ECO:0000256" key="1">
    <source>
        <dbReference type="ARBA" id="ARBA00004123"/>
    </source>
</evidence>
<dbReference type="OrthoDB" id="19679at2759"/>
<organism evidence="5 6">
    <name type="scientific">Dictyostelium purpureum</name>
    <name type="common">Slime mold</name>
    <dbReference type="NCBI Taxonomy" id="5786"/>
    <lineage>
        <taxon>Eukaryota</taxon>
        <taxon>Amoebozoa</taxon>
        <taxon>Evosea</taxon>
        <taxon>Eumycetozoa</taxon>
        <taxon>Dictyostelia</taxon>
        <taxon>Dictyosteliales</taxon>
        <taxon>Dictyosteliaceae</taxon>
        <taxon>Dictyostelium</taxon>
    </lineage>
</organism>
<dbReference type="InterPro" id="IPR019148">
    <property type="entry name" value="Nuclear_protein_DGCR14_ESS-2"/>
</dbReference>
<sequence>MSNNNKKLNIVNEEKYVESLNKIIQRDFFPDLPNLKSQLEWMDAVESNDLDRMKTVQLTSLKRVATSRTPYNNSFDTPAINNNNSNGFETPQVHNHTIANSNTTDNNNTEQNNEIDNTNLDSFVNTYISEDDASYIEIQKKQNEKILIKYKWLFDKANEINKKQQLLLDSSSTETKLLTSSSSPNNTAAPSLSVVEYKSNPNTAPNSWNYKVKNQLMYIPDTNYNKEVVGGPPKEIKHNNTRITEKLWEDDVKPQQTQRIPTNKPFSQMTLQEQIEKLKQMEFEGKSTMEIESSMLGYISTPQIIPGGRDDESPLMTWGRVDGTPLLLDSNPISTPLDTKFKSGTPSFKIPETPKREQLANKMVDKIVNKTLNKNTINTPASLSNLSPAAQKYILQKRSGSQTPSSPHDQLRKSYQLTPSPIRKSNKLQQTPTPTKSANTPIKNITKTPNIKSSTSIQNTPTTTSSSITDNLLDFT</sequence>
<protein>
    <recommendedName>
        <fullName evidence="7">Splicing factor ESS-2 homolog</fullName>
    </recommendedName>
</protein>
<comment type="similarity">
    <text evidence="2">Belongs to the ESS2 family.</text>
</comment>
<dbReference type="VEuPathDB" id="AmoebaDB:DICPUDRAFT_97652"/>
<dbReference type="PANTHER" id="PTHR12940">
    <property type="entry name" value="ES-2 PROTEIN - RELATED"/>
    <property type="match status" value="1"/>
</dbReference>
<evidence type="ECO:0000256" key="4">
    <source>
        <dbReference type="SAM" id="MobiDB-lite"/>
    </source>
</evidence>
<keyword evidence="6" id="KW-1185">Reference proteome</keyword>
<feature type="region of interest" description="Disordered" evidence="4">
    <location>
        <begin position="397"/>
        <end position="476"/>
    </location>
</feature>
<gene>
    <name evidence="5" type="ORF">DICPUDRAFT_97652</name>
</gene>
<dbReference type="InParanoid" id="F0ZIL4"/>
<name>F0ZIL4_DICPU</name>
<proteinExistence type="inferred from homology"/>
<evidence type="ECO:0000256" key="3">
    <source>
        <dbReference type="ARBA" id="ARBA00023242"/>
    </source>
</evidence>
<evidence type="ECO:0008006" key="7">
    <source>
        <dbReference type="Google" id="ProtNLM"/>
    </source>
</evidence>
<evidence type="ECO:0000256" key="2">
    <source>
        <dbReference type="ARBA" id="ARBA00009072"/>
    </source>
</evidence>
<dbReference type="Proteomes" id="UP000001064">
    <property type="component" value="Unassembled WGS sequence"/>
</dbReference>
<evidence type="ECO:0000313" key="6">
    <source>
        <dbReference type="Proteomes" id="UP000001064"/>
    </source>
</evidence>
<dbReference type="STRING" id="5786.F0ZIL4"/>
<dbReference type="EMBL" id="GL871034">
    <property type="protein sequence ID" value="EGC36208.1"/>
    <property type="molecule type" value="Genomic_DNA"/>
</dbReference>
<evidence type="ECO:0000313" key="5">
    <source>
        <dbReference type="EMBL" id="EGC36208.1"/>
    </source>
</evidence>